<name>A0A834WKZ0_9FABA</name>
<dbReference type="EMBL" id="JAAIUW010000006">
    <property type="protein sequence ID" value="KAF7826822.1"/>
    <property type="molecule type" value="Genomic_DNA"/>
</dbReference>
<evidence type="ECO:0000256" key="1">
    <source>
        <dbReference type="SAM" id="Coils"/>
    </source>
</evidence>
<gene>
    <name evidence="2" type="ORF">G2W53_017986</name>
</gene>
<proteinExistence type="predicted"/>
<comment type="caution">
    <text evidence="2">The sequence shown here is derived from an EMBL/GenBank/DDBJ whole genome shotgun (WGS) entry which is preliminary data.</text>
</comment>
<keyword evidence="1" id="KW-0175">Coiled coil</keyword>
<protein>
    <submittedName>
        <fullName evidence="2">Uncharacterized protein</fullName>
    </submittedName>
</protein>
<organism evidence="2 3">
    <name type="scientific">Senna tora</name>
    <dbReference type="NCBI Taxonomy" id="362788"/>
    <lineage>
        <taxon>Eukaryota</taxon>
        <taxon>Viridiplantae</taxon>
        <taxon>Streptophyta</taxon>
        <taxon>Embryophyta</taxon>
        <taxon>Tracheophyta</taxon>
        <taxon>Spermatophyta</taxon>
        <taxon>Magnoliopsida</taxon>
        <taxon>eudicotyledons</taxon>
        <taxon>Gunneridae</taxon>
        <taxon>Pentapetalae</taxon>
        <taxon>rosids</taxon>
        <taxon>fabids</taxon>
        <taxon>Fabales</taxon>
        <taxon>Fabaceae</taxon>
        <taxon>Caesalpinioideae</taxon>
        <taxon>Cassia clade</taxon>
        <taxon>Senna</taxon>
    </lineage>
</organism>
<evidence type="ECO:0000313" key="3">
    <source>
        <dbReference type="Proteomes" id="UP000634136"/>
    </source>
</evidence>
<sequence>MQGRTLGSTSIHLGVKECIVGADGCSSSVGADGYSSSAFHTIVSALVERCQALEEEVKNVTQERAAILEEALHNLNLEDD</sequence>
<accession>A0A834WKZ0</accession>
<keyword evidence="3" id="KW-1185">Reference proteome</keyword>
<evidence type="ECO:0000313" key="2">
    <source>
        <dbReference type="EMBL" id="KAF7826822.1"/>
    </source>
</evidence>
<dbReference type="Proteomes" id="UP000634136">
    <property type="component" value="Unassembled WGS sequence"/>
</dbReference>
<reference evidence="2" key="1">
    <citation type="submission" date="2020-09" db="EMBL/GenBank/DDBJ databases">
        <title>Genome-Enabled Discovery of Anthraquinone Biosynthesis in Senna tora.</title>
        <authorList>
            <person name="Kang S.-H."/>
            <person name="Pandey R.P."/>
            <person name="Lee C.-M."/>
            <person name="Sim J.-S."/>
            <person name="Jeong J.-T."/>
            <person name="Choi B.-S."/>
            <person name="Jung M."/>
            <person name="Ginzburg D."/>
            <person name="Zhao K."/>
            <person name="Won S.Y."/>
            <person name="Oh T.-J."/>
            <person name="Yu Y."/>
            <person name="Kim N.-H."/>
            <person name="Lee O.R."/>
            <person name="Lee T.-H."/>
            <person name="Bashyal P."/>
            <person name="Kim T.-S."/>
            <person name="Lee W.-H."/>
            <person name="Kawkins C."/>
            <person name="Kim C.-K."/>
            <person name="Kim J.S."/>
            <person name="Ahn B.O."/>
            <person name="Rhee S.Y."/>
            <person name="Sohng J.K."/>
        </authorList>
    </citation>
    <scope>NUCLEOTIDE SEQUENCE</scope>
    <source>
        <tissue evidence="2">Leaf</tissue>
    </source>
</reference>
<feature type="coiled-coil region" evidence="1">
    <location>
        <begin position="43"/>
        <end position="78"/>
    </location>
</feature>
<dbReference type="AlphaFoldDB" id="A0A834WKZ0"/>